<dbReference type="GeneID" id="115741108"/>
<feature type="compositionally biased region" description="Polar residues" evidence="3">
    <location>
        <begin position="659"/>
        <end position="686"/>
    </location>
</feature>
<evidence type="ECO:0000256" key="3">
    <source>
        <dbReference type="SAM" id="MobiDB-lite"/>
    </source>
</evidence>
<dbReference type="KEGG" id="rarg:115741108"/>
<feature type="compositionally biased region" description="Polar residues" evidence="3">
    <location>
        <begin position="343"/>
        <end position="358"/>
    </location>
</feature>
<accession>A0A8B8P7E5</accession>
<dbReference type="SMART" id="SM00322">
    <property type="entry name" value="KH"/>
    <property type="match status" value="2"/>
</dbReference>
<evidence type="ECO:0000259" key="4">
    <source>
        <dbReference type="SMART" id="SM00322"/>
    </source>
</evidence>
<feature type="region of interest" description="Disordered" evidence="3">
    <location>
        <begin position="1"/>
        <end position="156"/>
    </location>
</feature>
<feature type="compositionally biased region" description="Low complexity" evidence="3">
    <location>
        <begin position="553"/>
        <end position="566"/>
    </location>
</feature>
<proteinExistence type="predicted"/>
<dbReference type="InterPro" id="IPR036612">
    <property type="entry name" value="KH_dom_type_1_sf"/>
</dbReference>
<keyword evidence="1" id="KW-0677">Repeat</keyword>
<dbReference type="PANTHER" id="PTHR10288">
    <property type="entry name" value="KH DOMAIN CONTAINING RNA BINDING PROTEIN"/>
    <property type="match status" value="1"/>
</dbReference>
<evidence type="ECO:0000256" key="1">
    <source>
        <dbReference type="ARBA" id="ARBA00022737"/>
    </source>
</evidence>
<dbReference type="SUPFAM" id="SSF54791">
    <property type="entry name" value="Eukaryotic type KH-domain (KH-domain type I)"/>
    <property type="match status" value="2"/>
</dbReference>
<evidence type="ECO:0000313" key="5">
    <source>
        <dbReference type="Proteomes" id="UP000827889"/>
    </source>
</evidence>
<dbReference type="GO" id="GO:0003723">
    <property type="term" value="F:RNA binding"/>
    <property type="evidence" value="ECO:0007669"/>
    <property type="project" value="UniProtKB-UniRule"/>
</dbReference>
<keyword evidence="5" id="KW-1185">Reference proteome</keyword>
<dbReference type="InterPro" id="IPR004087">
    <property type="entry name" value="KH_dom"/>
</dbReference>
<gene>
    <name evidence="6" type="primary">LOC115741108</name>
</gene>
<name>A0A8B8P7E5_9MYRT</name>
<keyword evidence="2" id="KW-0694">RNA-binding</keyword>
<feature type="compositionally biased region" description="Basic and acidic residues" evidence="3">
    <location>
        <begin position="109"/>
        <end position="124"/>
    </location>
</feature>
<evidence type="ECO:0000256" key="2">
    <source>
        <dbReference type="PROSITE-ProRule" id="PRU00117"/>
    </source>
</evidence>
<feature type="compositionally biased region" description="Basic and acidic residues" evidence="3">
    <location>
        <begin position="72"/>
        <end position="86"/>
    </location>
</feature>
<protein>
    <submittedName>
        <fullName evidence="6">Far upstream element-binding protein 2-like</fullName>
    </submittedName>
</protein>
<feature type="compositionally biased region" description="Acidic residues" evidence="3">
    <location>
        <begin position="92"/>
        <end position="108"/>
    </location>
</feature>
<dbReference type="Pfam" id="PF00013">
    <property type="entry name" value="KH_1"/>
    <property type="match status" value="2"/>
</dbReference>
<feature type="region of interest" description="Disordered" evidence="3">
    <location>
        <begin position="646"/>
        <end position="719"/>
    </location>
</feature>
<feature type="compositionally biased region" description="Low complexity" evidence="3">
    <location>
        <begin position="603"/>
        <end position="619"/>
    </location>
</feature>
<feature type="compositionally biased region" description="Polar residues" evidence="3">
    <location>
        <begin position="144"/>
        <end position="156"/>
    </location>
</feature>
<dbReference type="CDD" id="cd00105">
    <property type="entry name" value="KH-I"/>
    <property type="match status" value="1"/>
</dbReference>
<feature type="domain" description="K Homology" evidence="4">
    <location>
        <begin position="162"/>
        <end position="235"/>
    </location>
</feature>
<dbReference type="InterPro" id="IPR004088">
    <property type="entry name" value="KH_dom_type_1"/>
</dbReference>
<reference evidence="6" key="1">
    <citation type="submission" date="2025-08" db="UniProtKB">
        <authorList>
            <consortium name="RefSeq"/>
        </authorList>
    </citation>
    <scope>IDENTIFICATION</scope>
    <source>
        <tissue evidence="6">Leaf</tissue>
    </source>
</reference>
<dbReference type="RefSeq" id="XP_030530686.1">
    <property type="nucleotide sequence ID" value="XM_030674826.2"/>
</dbReference>
<dbReference type="PROSITE" id="PS50084">
    <property type="entry name" value="KH_TYPE_1"/>
    <property type="match status" value="2"/>
</dbReference>
<dbReference type="Gene3D" id="3.30.1370.10">
    <property type="entry name" value="K Homology domain, type 1"/>
    <property type="match status" value="2"/>
</dbReference>
<evidence type="ECO:0000313" key="6">
    <source>
        <dbReference type="RefSeq" id="XP_030530686.1"/>
    </source>
</evidence>
<sequence length="719" mass="76016">MAEEEVVALEPAASPPLDHKRKLHDLEAEAPEPVVEADSDYNVHVSASDSLDVKRPRLDEEPEISAHGNGYQDDKRDEPVEEENKGTTENNSEVEESQEQPNESEEAAVDEKAYSENHGAKDVNTESQDNSQETLKEEAVPSADVNQQDVSAQQLQVSDDGRTLTRKIGVPNNKVGVLIGKAGETIRYLQYNSGAKIQIVRDAEADLSSTTRPVELTGSLDSINKAEKLIKDVIAEADAGGSPSLVARGIATAYATGPAEQIEINVPNDKVGLVIGRGGDTIKGLQTRSGARIQLIPQHLPEGDESKERIVRVSGDRRQIDVATEMIKEVMKQTPRPSPLSGGFSQNAYRSRGPSASTWGPRAPHPGHMMSYDYQQRGPHTSQNAQYPPPSYGGYPPPRSGFSSGWEQRPSSMQGPPHSGSYDFYGGHGGNQAGIPHSGPIAGQSGGHGVGPPQSQASYNYGQSQGPNYGHPGPYPQVGNPQQSYVHGYNEAGYNNPPVQHSYGGQSSQPVYSQAAAVQPGYAQQYGPGGHPQSYGTPGANQPGNTPYPGSNQSMQPYSSSMQSQQTYAYPASGPMQQTYQGYGSVPASDGFNQPLPASGAVYPQQGQATPGYGQPAAAGGYGSYPEQPATANANYGYQVPQDAALGGGPGGVYAAPASSQTQPGYAQQPTTQPGYDQSVAQSGSYGNVPANAQAGYGKSLSPQPGYPQYDSAQVYGAR</sequence>
<feature type="compositionally biased region" description="Polar residues" evidence="3">
    <location>
        <begin position="453"/>
        <end position="467"/>
    </location>
</feature>
<organism evidence="5 6">
    <name type="scientific">Rhodamnia argentea</name>
    <dbReference type="NCBI Taxonomy" id="178133"/>
    <lineage>
        <taxon>Eukaryota</taxon>
        <taxon>Viridiplantae</taxon>
        <taxon>Streptophyta</taxon>
        <taxon>Embryophyta</taxon>
        <taxon>Tracheophyta</taxon>
        <taxon>Spermatophyta</taxon>
        <taxon>Magnoliopsida</taxon>
        <taxon>eudicotyledons</taxon>
        <taxon>Gunneridae</taxon>
        <taxon>Pentapetalae</taxon>
        <taxon>rosids</taxon>
        <taxon>malvids</taxon>
        <taxon>Myrtales</taxon>
        <taxon>Myrtaceae</taxon>
        <taxon>Myrtoideae</taxon>
        <taxon>Myrteae</taxon>
        <taxon>Australasian group</taxon>
        <taxon>Rhodamnia</taxon>
    </lineage>
</organism>
<feature type="compositionally biased region" description="Pro residues" evidence="3">
    <location>
        <begin position="387"/>
        <end position="399"/>
    </location>
</feature>
<dbReference type="AlphaFoldDB" id="A0A8B8P7E5"/>
<dbReference type="Proteomes" id="UP000827889">
    <property type="component" value="Chromosome 4"/>
</dbReference>
<feature type="region of interest" description="Disordered" evidence="3">
    <location>
        <begin position="330"/>
        <end position="567"/>
    </location>
</feature>
<feature type="domain" description="K Homology" evidence="4">
    <location>
        <begin position="258"/>
        <end position="332"/>
    </location>
</feature>
<feature type="compositionally biased region" description="Polar residues" evidence="3">
    <location>
        <begin position="534"/>
        <end position="552"/>
    </location>
</feature>
<dbReference type="OrthoDB" id="5204190at2759"/>
<feature type="region of interest" description="Disordered" evidence="3">
    <location>
        <begin position="580"/>
        <end position="631"/>
    </location>
</feature>
<feature type="compositionally biased region" description="Polar residues" evidence="3">
    <location>
        <begin position="497"/>
        <end position="512"/>
    </location>
</feature>